<feature type="chain" id="PRO_5044476974" evidence="2">
    <location>
        <begin position="26"/>
        <end position="532"/>
    </location>
</feature>
<dbReference type="EMBL" id="JARGDH010000005">
    <property type="protein sequence ID" value="KAL0268171.1"/>
    <property type="molecule type" value="Genomic_DNA"/>
</dbReference>
<feature type="region of interest" description="Disordered" evidence="1">
    <location>
        <begin position="221"/>
        <end position="264"/>
    </location>
</feature>
<feature type="compositionally biased region" description="Basic and acidic residues" evidence="1">
    <location>
        <begin position="113"/>
        <end position="125"/>
    </location>
</feature>
<dbReference type="AlphaFoldDB" id="A0AAW2HEX7"/>
<evidence type="ECO:0000256" key="2">
    <source>
        <dbReference type="SAM" id="SignalP"/>
    </source>
</evidence>
<feature type="compositionally biased region" description="Polar residues" evidence="1">
    <location>
        <begin position="373"/>
        <end position="386"/>
    </location>
</feature>
<keyword evidence="2" id="KW-0732">Signal</keyword>
<organism evidence="3">
    <name type="scientific">Menopon gallinae</name>
    <name type="common">poultry shaft louse</name>
    <dbReference type="NCBI Taxonomy" id="328185"/>
    <lineage>
        <taxon>Eukaryota</taxon>
        <taxon>Metazoa</taxon>
        <taxon>Ecdysozoa</taxon>
        <taxon>Arthropoda</taxon>
        <taxon>Hexapoda</taxon>
        <taxon>Insecta</taxon>
        <taxon>Pterygota</taxon>
        <taxon>Neoptera</taxon>
        <taxon>Paraneoptera</taxon>
        <taxon>Psocodea</taxon>
        <taxon>Troctomorpha</taxon>
        <taxon>Phthiraptera</taxon>
        <taxon>Amblycera</taxon>
        <taxon>Menoponidae</taxon>
        <taxon>Menopon</taxon>
    </lineage>
</organism>
<proteinExistence type="predicted"/>
<feature type="compositionally biased region" description="Basic and acidic residues" evidence="1">
    <location>
        <begin position="412"/>
        <end position="421"/>
    </location>
</feature>
<feature type="compositionally biased region" description="Polar residues" evidence="1">
    <location>
        <begin position="495"/>
        <end position="506"/>
    </location>
</feature>
<feature type="compositionally biased region" description="Basic and acidic residues" evidence="1">
    <location>
        <begin position="523"/>
        <end position="532"/>
    </location>
</feature>
<evidence type="ECO:0000313" key="3">
    <source>
        <dbReference type="EMBL" id="KAL0268168.1"/>
    </source>
</evidence>
<reference evidence="3" key="1">
    <citation type="journal article" date="2024" name="Gigascience">
        <title>Chromosome-level genome of the poultry shaft louse Menopon gallinae provides insight into the host-switching and adaptive evolution of parasitic lice.</title>
        <authorList>
            <person name="Xu Y."/>
            <person name="Ma L."/>
            <person name="Liu S."/>
            <person name="Liang Y."/>
            <person name="Liu Q."/>
            <person name="He Z."/>
            <person name="Tian L."/>
            <person name="Duan Y."/>
            <person name="Cai W."/>
            <person name="Li H."/>
            <person name="Song F."/>
        </authorList>
    </citation>
    <scope>NUCLEOTIDE SEQUENCE</scope>
    <source>
        <strain evidence="3">Cailab_2023a</strain>
    </source>
</reference>
<feature type="region of interest" description="Disordered" evidence="1">
    <location>
        <begin position="412"/>
        <end position="434"/>
    </location>
</feature>
<feature type="compositionally biased region" description="Acidic residues" evidence="1">
    <location>
        <begin position="320"/>
        <end position="345"/>
    </location>
</feature>
<feature type="compositionally biased region" description="Basic residues" evidence="1">
    <location>
        <begin position="221"/>
        <end position="230"/>
    </location>
</feature>
<feature type="region of interest" description="Disordered" evidence="1">
    <location>
        <begin position="113"/>
        <end position="136"/>
    </location>
</feature>
<sequence>MKCSFKTVHINALLIAIVTTLFGRGSPVEEEGSAGNGLLEGRSVFLNPEQNPEKYTEMNEDEPEEVLKYARASLDGEDLAGHGPKTHAKRNRVNIGNNEKNLKDKNKFLLYDTDRGKRSEEKRENLTAASTEESLSTRDLPDFEKCYNDEKKEINLDGYPCKQYRRYPDKFDRRCYYECGVQPDGNMKIERRCCSKGEEFSPRFLECVASEYLKLSARRKRYPNVKKSSKQRPTPEPEYNYDDDKEQPNEWLDAPRPNKLPSEFKSKSNTLRIFHLQCKRNLSDSENNVQSKKVRSVPARKEQHHNVRSFIVRPDKKDAAEEEEGIDDDEEEEYEYEDDDYDDALEDKVNQNRWEEIYPTASPKANNSASSPIVTNGTGDKTSTPPSKILLDADIRVDREFEKALKNILGKKDSRNRDEQKGGNPKDSILIRLSGEKFSDRIKRNFLRGMFSKKPKSDEDPDKEGIVSMRTLINGLPSEYERDALLQNLERRKMVNSNMDRSQPQTMKRRRKSDLRRTIANRSESDVKNGIT</sequence>
<accession>A0AAW2HEX7</accession>
<dbReference type="EMBL" id="JARGDH010000005">
    <property type="protein sequence ID" value="KAL0268168.1"/>
    <property type="molecule type" value="Genomic_DNA"/>
</dbReference>
<feature type="region of interest" description="Disordered" evidence="1">
    <location>
        <begin position="284"/>
        <end position="387"/>
    </location>
</feature>
<feature type="region of interest" description="Disordered" evidence="1">
    <location>
        <begin position="493"/>
        <end position="532"/>
    </location>
</feature>
<evidence type="ECO:0000256" key="1">
    <source>
        <dbReference type="SAM" id="MobiDB-lite"/>
    </source>
</evidence>
<dbReference type="EMBL" id="JARGDH010000005">
    <property type="protein sequence ID" value="KAL0268169.1"/>
    <property type="molecule type" value="Genomic_DNA"/>
</dbReference>
<feature type="signal peptide" evidence="2">
    <location>
        <begin position="1"/>
        <end position="25"/>
    </location>
</feature>
<name>A0AAW2HEX7_9NEOP</name>
<comment type="caution">
    <text evidence="3">The sequence shown here is derived from an EMBL/GenBank/DDBJ whole genome shotgun (WGS) entry which is preliminary data.</text>
</comment>
<protein>
    <submittedName>
        <fullName evidence="3">Uncharacterized protein</fullName>
    </submittedName>
</protein>
<feature type="compositionally biased region" description="Basic and acidic residues" evidence="1">
    <location>
        <begin position="346"/>
        <end position="356"/>
    </location>
</feature>
<feature type="compositionally biased region" description="Low complexity" evidence="1">
    <location>
        <begin position="361"/>
        <end position="372"/>
    </location>
</feature>
<gene>
    <name evidence="3" type="ORF">PYX00_010216</name>
</gene>